<dbReference type="Proteomes" id="UP000238220">
    <property type="component" value="Unassembled WGS sequence"/>
</dbReference>
<sequence length="162" mass="17091">MRHEHCSWLIPLLLLAMPAGAQVYRCENPGKPTVYQDKPCAGARGGTVTLPPLSVVPSQPAAETPAAPPAAAAAGKASAAAAGLPPAPAPAEVRAAIIANRVLPGMKADEVLAAAGRHTDHYTEQGLDADGRYELWTFSRRLDSFPFVVKLRHGVVVETRER</sequence>
<feature type="signal peptide" evidence="1">
    <location>
        <begin position="1"/>
        <end position="21"/>
    </location>
</feature>
<keyword evidence="3" id="KW-1185">Reference proteome</keyword>
<comment type="caution">
    <text evidence="2">The sequence shown here is derived from an EMBL/GenBank/DDBJ whole genome shotgun (WGS) entry which is preliminary data.</text>
</comment>
<evidence type="ECO:0008006" key="4">
    <source>
        <dbReference type="Google" id="ProtNLM"/>
    </source>
</evidence>
<organism evidence="2 3">
    <name type="scientific">Solimonas fluminis</name>
    <dbReference type="NCBI Taxonomy" id="2086571"/>
    <lineage>
        <taxon>Bacteria</taxon>
        <taxon>Pseudomonadati</taxon>
        <taxon>Pseudomonadota</taxon>
        <taxon>Gammaproteobacteria</taxon>
        <taxon>Nevskiales</taxon>
        <taxon>Nevskiaceae</taxon>
        <taxon>Solimonas</taxon>
    </lineage>
</organism>
<protein>
    <recommendedName>
        <fullName evidence="4">DUF4124 domain-containing protein</fullName>
    </recommendedName>
</protein>
<keyword evidence="1" id="KW-0732">Signal</keyword>
<evidence type="ECO:0000313" key="3">
    <source>
        <dbReference type="Proteomes" id="UP000238220"/>
    </source>
</evidence>
<proteinExistence type="predicted"/>
<name>A0A2S5TL87_9GAMM</name>
<accession>A0A2S5TL87</accession>
<dbReference type="RefSeq" id="WP_104228726.1">
    <property type="nucleotide sequence ID" value="NZ_PSNW01000001.1"/>
</dbReference>
<dbReference type="AlphaFoldDB" id="A0A2S5TL87"/>
<dbReference type="OrthoDB" id="6368790at2"/>
<feature type="chain" id="PRO_5015492907" description="DUF4124 domain-containing protein" evidence="1">
    <location>
        <begin position="22"/>
        <end position="162"/>
    </location>
</feature>
<evidence type="ECO:0000313" key="2">
    <source>
        <dbReference type="EMBL" id="PPE75760.1"/>
    </source>
</evidence>
<dbReference type="EMBL" id="PSNW01000001">
    <property type="protein sequence ID" value="PPE75760.1"/>
    <property type="molecule type" value="Genomic_DNA"/>
</dbReference>
<gene>
    <name evidence="2" type="ORF">C3942_02380</name>
</gene>
<evidence type="ECO:0000256" key="1">
    <source>
        <dbReference type="SAM" id="SignalP"/>
    </source>
</evidence>
<reference evidence="2 3" key="1">
    <citation type="submission" date="2018-02" db="EMBL/GenBank/DDBJ databases">
        <title>Genome sequencing of Solimonas sp. HR-BB.</title>
        <authorList>
            <person name="Lee Y."/>
            <person name="Jeon C.O."/>
        </authorList>
    </citation>
    <scope>NUCLEOTIDE SEQUENCE [LARGE SCALE GENOMIC DNA]</scope>
    <source>
        <strain evidence="2 3">HR-BB</strain>
    </source>
</reference>